<dbReference type="GeneID" id="54301018"/>
<evidence type="ECO:0008006" key="11">
    <source>
        <dbReference type="Google" id="ProtNLM"/>
    </source>
</evidence>
<evidence type="ECO:0000256" key="3">
    <source>
        <dbReference type="ARBA" id="ARBA00022989"/>
    </source>
</evidence>
<evidence type="ECO:0000256" key="1">
    <source>
        <dbReference type="ARBA" id="ARBA00004141"/>
    </source>
</evidence>
<dbReference type="Proteomes" id="UP000799438">
    <property type="component" value="Unassembled WGS sequence"/>
</dbReference>
<evidence type="ECO:0000256" key="7">
    <source>
        <dbReference type="ARBA" id="ARBA00034313"/>
    </source>
</evidence>
<evidence type="ECO:0000313" key="10">
    <source>
        <dbReference type="Proteomes" id="UP000799438"/>
    </source>
</evidence>
<keyword evidence="4" id="KW-0560">Oxidoreductase</keyword>
<feature type="transmembrane region" description="Helical" evidence="8">
    <location>
        <begin position="57"/>
        <end position="78"/>
    </location>
</feature>
<feature type="transmembrane region" description="Helical" evidence="8">
    <location>
        <begin position="90"/>
        <end position="108"/>
    </location>
</feature>
<accession>A0A6A6B0M8</accession>
<evidence type="ECO:0000256" key="6">
    <source>
        <dbReference type="ARBA" id="ARBA00023136"/>
    </source>
</evidence>
<protein>
    <recommendedName>
        <fullName evidence="11">DUF1772 domain-containing protein</fullName>
    </recommendedName>
</protein>
<comment type="subcellular location">
    <subcellularLocation>
        <location evidence="1">Membrane</location>
        <topology evidence="1">Multi-pass membrane protein</topology>
    </subcellularLocation>
</comment>
<dbReference type="PANTHER" id="PTHR35042">
    <property type="entry name" value="ANTHRONE OXYGENASE ENCC"/>
    <property type="match status" value="1"/>
</dbReference>
<keyword evidence="6 8" id="KW-0472">Membrane</keyword>
<dbReference type="Pfam" id="PF08592">
    <property type="entry name" value="Anthrone_oxy"/>
    <property type="match status" value="1"/>
</dbReference>
<dbReference type="EMBL" id="ML995500">
    <property type="protein sequence ID" value="KAF2137732.1"/>
    <property type="molecule type" value="Genomic_DNA"/>
</dbReference>
<keyword evidence="5" id="KW-0503">Monooxygenase</keyword>
<dbReference type="GO" id="GO:0004497">
    <property type="term" value="F:monooxygenase activity"/>
    <property type="evidence" value="ECO:0007669"/>
    <property type="project" value="UniProtKB-KW"/>
</dbReference>
<sequence>MATKSHPTSGSQVAALIAGSFLSGAMMDISLIAVPVLLDTVTQPAHLLQQWGRLYYYGHKMMPTLGVAVFTLYGYAAIKNRAVKRPWRSFLLAGIITLVMVPFTLIIMRPLNNTMFELEAANKETPVIALEEAQKLLVQWRCLHVVRSLFPLAGAALGSLAIFGGFEF</sequence>
<feature type="transmembrane region" description="Helical" evidence="8">
    <location>
        <begin position="12"/>
        <end position="37"/>
    </location>
</feature>
<proteinExistence type="inferred from homology"/>
<feature type="transmembrane region" description="Helical" evidence="8">
    <location>
        <begin position="145"/>
        <end position="166"/>
    </location>
</feature>
<dbReference type="GO" id="GO:0016020">
    <property type="term" value="C:membrane"/>
    <property type="evidence" value="ECO:0007669"/>
    <property type="project" value="UniProtKB-SubCell"/>
</dbReference>
<evidence type="ECO:0000256" key="5">
    <source>
        <dbReference type="ARBA" id="ARBA00023033"/>
    </source>
</evidence>
<evidence type="ECO:0000313" key="9">
    <source>
        <dbReference type="EMBL" id="KAF2137732.1"/>
    </source>
</evidence>
<reference evidence="9" key="1">
    <citation type="journal article" date="2020" name="Stud. Mycol.">
        <title>101 Dothideomycetes genomes: a test case for predicting lifestyles and emergence of pathogens.</title>
        <authorList>
            <person name="Haridas S."/>
            <person name="Albert R."/>
            <person name="Binder M."/>
            <person name="Bloem J."/>
            <person name="Labutti K."/>
            <person name="Salamov A."/>
            <person name="Andreopoulos B."/>
            <person name="Baker S."/>
            <person name="Barry K."/>
            <person name="Bills G."/>
            <person name="Bluhm B."/>
            <person name="Cannon C."/>
            <person name="Castanera R."/>
            <person name="Culley D."/>
            <person name="Daum C."/>
            <person name="Ezra D."/>
            <person name="Gonzalez J."/>
            <person name="Henrissat B."/>
            <person name="Kuo A."/>
            <person name="Liang C."/>
            <person name="Lipzen A."/>
            <person name="Lutzoni F."/>
            <person name="Magnuson J."/>
            <person name="Mondo S."/>
            <person name="Nolan M."/>
            <person name="Ohm R."/>
            <person name="Pangilinan J."/>
            <person name="Park H.-J."/>
            <person name="Ramirez L."/>
            <person name="Alfaro M."/>
            <person name="Sun H."/>
            <person name="Tritt A."/>
            <person name="Yoshinaga Y."/>
            <person name="Zwiers L.-H."/>
            <person name="Turgeon B."/>
            <person name="Goodwin S."/>
            <person name="Spatafora J."/>
            <person name="Crous P."/>
            <person name="Grigoriev I."/>
        </authorList>
    </citation>
    <scope>NUCLEOTIDE SEQUENCE</scope>
    <source>
        <strain evidence="9">CBS 121167</strain>
    </source>
</reference>
<dbReference type="AlphaFoldDB" id="A0A6A6B0M8"/>
<dbReference type="RefSeq" id="XP_033393447.1">
    <property type="nucleotide sequence ID" value="XM_033543521.1"/>
</dbReference>
<gene>
    <name evidence="9" type="ORF">K452DRAFT_312112</name>
</gene>
<dbReference type="PANTHER" id="PTHR35042:SF3">
    <property type="entry name" value="ANTHRONE OXYGENASE-RELATED"/>
    <property type="match status" value="1"/>
</dbReference>
<keyword evidence="3 8" id="KW-1133">Transmembrane helix</keyword>
<evidence type="ECO:0000256" key="8">
    <source>
        <dbReference type="SAM" id="Phobius"/>
    </source>
</evidence>
<comment type="similarity">
    <text evidence="7">Belongs to the anthrone oxygenase family.</text>
</comment>
<keyword evidence="2 8" id="KW-0812">Transmembrane</keyword>
<dbReference type="InterPro" id="IPR013901">
    <property type="entry name" value="Anthrone_oxy"/>
</dbReference>
<evidence type="ECO:0000256" key="2">
    <source>
        <dbReference type="ARBA" id="ARBA00022692"/>
    </source>
</evidence>
<keyword evidence="10" id="KW-1185">Reference proteome</keyword>
<name>A0A6A6B0M8_9PEZI</name>
<organism evidence="9 10">
    <name type="scientific">Aplosporella prunicola CBS 121167</name>
    <dbReference type="NCBI Taxonomy" id="1176127"/>
    <lineage>
        <taxon>Eukaryota</taxon>
        <taxon>Fungi</taxon>
        <taxon>Dikarya</taxon>
        <taxon>Ascomycota</taxon>
        <taxon>Pezizomycotina</taxon>
        <taxon>Dothideomycetes</taxon>
        <taxon>Dothideomycetes incertae sedis</taxon>
        <taxon>Botryosphaeriales</taxon>
        <taxon>Aplosporellaceae</taxon>
        <taxon>Aplosporella</taxon>
    </lineage>
</organism>
<dbReference type="OrthoDB" id="5954308at2759"/>
<evidence type="ECO:0000256" key="4">
    <source>
        <dbReference type="ARBA" id="ARBA00023002"/>
    </source>
</evidence>